<protein>
    <submittedName>
        <fullName evidence="2">Putative membrane protein</fullName>
    </submittedName>
</protein>
<dbReference type="EMBL" id="CP009920">
    <property type="protein sequence ID" value="AJI23127.1"/>
    <property type="molecule type" value="Genomic_DNA"/>
</dbReference>
<accession>A0A0B6APT0</accession>
<organism evidence="2 3">
    <name type="scientific">Priestia megaterium (strain ATCC 14581 / DSM 32 / CCUG 1817 / JCM 2506 / NBRC 15308 / NCIMB 9376 / NCTC 10342 / NRRL B-14308 / VKM B-512 / Ford 19)</name>
    <name type="common">Bacillus megaterium</name>
    <dbReference type="NCBI Taxonomy" id="1348623"/>
    <lineage>
        <taxon>Bacteria</taxon>
        <taxon>Bacillati</taxon>
        <taxon>Bacillota</taxon>
        <taxon>Bacilli</taxon>
        <taxon>Bacillales</taxon>
        <taxon>Bacillaceae</taxon>
        <taxon>Priestia</taxon>
    </lineage>
</organism>
<sequence length="41" mass="4619">MSVWMVYNHLMHSQTFLSSVLISGILLVSGGFVYGRIMSKK</sequence>
<proteinExistence type="predicted"/>
<name>A0A0B6APT0_PRIM2</name>
<dbReference type="RefSeq" id="WP_255323385.1">
    <property type="nucleotide sequence ID" value="NZ_BCVB01000006.1"/>
</dbReference>
<dbReference type="GeneID" id="93646329"/>
<keyword evidence="1" id="KW-0812">Transmembrane</keyword>
<evidence type="ECO:0000313" key="3">
    <source>
        <dbReference type="Proteomes" id="UP000031829"/>
    </source>
</evidence>
<gene>
    <name evidence="2" type="ORF">BG04_90</name>
</gene>
<dbReference type="AlphaFoldDB" id="A0A0B6APT0"/>
<evidence type="ECO:0000313" key="2">
    <source>
        <dbReference type="EMBL" id="AJI23127.1"/>
    </source>
</evidence>
<dbReference type="Proteomes" id="UP000031829">
    <property type="component" value="Chromosome"/>
</dbReference>
<keyword evidence="1" id="KW-1133">Transmembrane helix</keyword>
<dbReference type="KEGG" id="bmeg:BG04_90"/>
<keyword evidence="1" id="KW-0472">Membrane</keyword>
<reference evidence="2 3" key="1">
    <citation type="journal article" date="2015" name="Genome Announc.">
        <title>Complete genome sequences for 35 biothreat assay-relevant bacillus species.</title>
        <authorList>
            <person name="Johnson S.L."/>
            <person name="Daligault H.E."/>
            <person name="Davenport K.W."/>
            <person name="Jaissle J."/>
            <person name="Frey K.G."/>
            <person name="Ladner J.T."/>
            <person name="Broomall S.M."/>
            <person name="Bishop-Lilly K.A."/>
            <person name="Bruce D.C."/>
            <person name="Gibbons H.S."/>
            <person name="Coyne S.R."/>
            <person name="Lo C.C."/>
            <person name="Meincke L."/>
            <person name="Munk A.C."/>
            <person name="Koroleva G.I."/>
            <person name="Rosenzweig C.N."/>
            <person name="Palacios G.F."/>
            <person name="Redden C.L."/>
            <person name="Minogue T.D."/>
            <person name="Chain P.S."/>
        </authorList>
    </citation>
    <scope>NUCLEOTIDE SEQUENCE [LARGE SCALE GENOMIC DNA]</scope>
    <source>
        <strain evidence="3">ATCC 14581 / DSM 32 / JCM 2506 / NBRC 15308 / NCIMB 9376 / NCTC 10342 / NRRL B-14308 / VKM B-512</strain>
    </source>
</reference>
<dbReference type="HOGENOM" id="CLU_3265776_0_0_9"/>
<evidence type="ECO:0000256" key="1">
    <source>
        <dbReference type="SAM" id="Phobius"/>
    </source>
</evidence>
<feature type="transmembrane region" description="Helical" evidence="1">
    <location>
        <begin position="15"/>
        <end position="35"/>
    </location>
</feature>